<feature type="domain" description="HTH arsR-type" evidence="4">
    <location>
        <begin position="63"/>
        <end position="154"/>
    </location>
</feature>
<evidence type="ECO:0000256" key="3">
    <source>
        <dbReference type="ARBA" id="ARBA00023163"/>
    </source>
</evidence>
<name>A0ABU0ZBB6_9ACTN</name>
<dbReference type="PROSITE" id="PS50987">
    <property type="entry name" value="HTH_ARSR_2"/>
    <property type="match status" value="1"/>
</dbReference>
<dbReference type="RefSeq" id="WP_308711626.1">
    <property type="nucleotide sequence ID" value="NZ_JAVHUY010000005.1"/>
</dbReference>
<comment type="caution">
    <text evidence="5">The sequence shown here is derived from an EMBL/GenBank/DDBJ whole genome shotgun (WGS) entry which is preliminary data.</text>
</comment>
<evidence type="ECO:0000313" key="6">
    <source>
        <dbReference type="Proteomes" id="UP001230908"/>
    </source>
</evidence>
<protein>
    <submittedName>
        <fullName evidence="5">Winged helix-turn-helix domain-containing protein</fullName>
    </submittedName>
</protein>
<organism evidence="5 6">
    <name type="scientific">Phytohabitans maris</name>
    <dbReference type="NCBI Taxonomy" id="3071409"/>
    <lineage>
        <taxon>Bacteria</taxon>
        <taxon>Bacillati</taxon>
        <taxon>Actinomycetota</taxon>
        <taxon>Actinomycetes</taxon>
        <taxon>Micromonosporales</taxon>
        <taxon>Micromonosporaceae</taxon>
    </lineage>
</organism>
<dbReference type="InterPro" id="IPR011991">
    <property type="entry name" value="ArsR-like_HTH"/>
</dbReference>
<dbReference type="PRINTS" id="PR00778">
    <property type="entry name" value="HTHARSR"/>
</dbReference>
<dbReference type="InterPro" id="IPR036388">
    <property type="entry name" value="WH-like_DNA-bd_sf"/>
</dbReference>
<accession>A0ABU0ZBB6</accession>
<dbReference type="InterPro" id="IPR051011">
    <property type="entry name" value="Metal_resp_trans_reg"/>
</dbReference>
<evidence type="ECO:0000259" key="4">
    <source>
        <dbReference type="PROSITE" id="PS50987"/>
    </source>
</evidence>
<dbReference type="SUPFAM" id="SSF46785">
    <property type="entry name" value="Winged helix' DNA-binding domain"/>
    <property type="match status" value="1"/>
</dbReference>
<evidence type="ECO:0000256" key="2">
    <source>
        <dbReference type="ARBA" id="ARBA00023125"/>
    </source>
</evidence>
<dbReference type="PANTHER" id="PTHR43132">
    <property type="entry name" value="ARSENICAL RESISTANCE OPERON REPRESSOR ARSR-RELATED"/>
    <property type="match status" value="1"/>
</dbReference>
<gene>
    <name evidence="5" type="ORF">RB614_07475</name>
</gene>
<dbReference type="PANTHER" id="PTHR43132:SF8">
    <property type="entry name" value="HTH-TYPE TRANSCRIPTIONAL REGULATOR KMTR"/>
    <property type="match status" value="1"/>
</dbReference>
<dbReference type="Pfam" id="PF12840">
    <property type="entry name" value="HTH_20"/>
    <property type="match status" value="1"/>
</dbReference>
<dbReference type="CDD" id="cd00090">
    <property type="entry name" value="HTH_ARSR"/>
    <property type="match status" value="1"/>
</dbReference>
<dbReference type="EMBL" id="JAVHUY010000005">
    <property type="protein sequence ID" value="MDQ7904361.1"/>
    <property type="molecule type" value="Genomic_DNA"/>
</dbReference>
<reference evidence="5 6" key="1">
    <citation type="submission" date="2023-08" db="EMBL/GenBank/DDBJ databases">
        <title>Phytohabitans sansha sp. nov., isolated from marine sediment.</title>
        <authorList>
            <person name="Zhao Y."/>
            <person name="Yi K."/>
        </authorList>
    </citation>
    <scope>NUCLEOTIDE SEQUENCE [LARGE SCALE GENOMIC DNA]</scope>
    <source>
        <strain evidence="5 6">ZYX-F-186</strain>
    </source>
</reference>
<dbReference type="InterPro" id="IPR001845">
    <property type="entry name" value="HTH_ArsR_DNA-bd_dom"/>
</dbReference>
<proteinExistence type="predicted"/>
<dbReference type="Proteomes" id="UP001230908">
    <property type="component" value="Unassembled WGS sequence"/>
</dbReference>
<keyword evidence="3" id="KW-0804">Transcription</keyword>
<evidence type="ECO:0000313" key="5">
    <source>
        <dbReference type="EMBL" id="MDQ7904361.1"/>
    </source>
</evidence>
<dbReference type="Gene3D" id="1.10.10.10">
    <property type="entry name" value="Winged helix-like DNA-binding domain superfamily/Winged helix DNA-binding domain"/>
    <property type="match status" value="1"/>
</dbReference>
<keyword evidence="1" id="KW-0805">Transcription regulation</keyword>
<dbReference type="InterPro" id="IPR036390">
    <property type="entry name" value="WH_DNA-bd_sf"/>
</dbReference>
<keyword evidence="6" id="KW-1185">Reference proteome</keyword>
<dbReference type="SMART" id="SM00418">
    <property type="entry name" value="HTH_ARSR"/>
    <property type="match status" value="1"/>
</dbReference>
<sequence length="154" mass="16581">MSWQSPVLLSPYPEDYDLHLGGRGLLLVPSFFCWRTPVTLINPELPPVLVYPVERDPHWLGHHPGKTPACGDRAVAALLGSTRAAVLDTVGRAPATTKEIAHRLRISAPSASEHATILRGAGLIATRRSGNTVLHSLTPTGAALLDGCRPRPHR</sequence>
<keyword evidence="2" id="KW-0238">DNA-binding</keyword>
<evidence type="ECO:0000256" key="1">
    <source>
        <dbReference type="ARBA" id="ARBA00023015"/>
    </source>
</evidence>